<dbReference type="AlphaFoldDB" id="A0A8S2TNG9"/>
<feature type="non-terminal residue" evidence="1">
    <location>
        <position position="95"/>
    </location>
</feature>
<organism evidence="1 2">
    <name type="scientific">Rotaria magnacalcarata</name>
    <dbReference type="NCBI Taxonomy" id="392030"/>
    <lineage>
        <taxon>Eukaryota</taxon>
        <taxon>Metazoa</taxon>
        <taxon>Spiralia</taxon>
        <taxon>Gnathifera</taxon>
        <taxon>Rotifera</taxon>
        <taxon>Eurotatoria</taxon>
        <taxon>Bdelloidea</taxon>
        <taxon>Philodinida</taxon>
        <taxon>Philodinidae</taxon>
        <taxon>Rotaria</taxon>
    </lineage>
</organism>
<comment type="caution">
    <text evidence="1">The sequence shown here is derived from an EMBL/GenBank/DDBJ whole genome shotgun (WGS) entry which is preliminary data.</text>
</comment>
<accession>A0A8S2TNG9</accession>
<name>A0A8S2TNG9_9BILA</name>
<evidence type="ECO:0000313" key="2">
    <source>
        <dbReference type="Proteomes" id="UP000681720"/>
    </source>
</evidence>
<protein>
    <submittedName>
        <fullName evidence="1">Uncharacterized protein</fullName>
    </submittedName>
</protein>
<dbReference type="EMBL" id="CAJOBJ010035750">
    <property type="protein sequence ID" value="CAF4298488.1"/>
    <property type="molecule type" value="Genomic_DNA"/>
</dbReference>
<proteinExistence type="predicted"/>
<gene>
    <name evidence="1" type="ORF">GIL414_LOCUS25732</name>
</gene>
<dbReference type="Proteomes" id="UP000681720">
    <property type="component" value="Unassembled WGS sequence"/>
</dbReference>
<evidence type="ECO:0000313" key="1">
    <source>
        <dbReference type="EMBL" id="CAF4298488.1"/>
    </source>
</evidence>
<reference evidence="1" key="1">
    <citation type="submission" date="2021-02" db="EMBL/GenBank/DDBJ databases">
        <authorList>
            <person name="Nowell W R."/>
        </authorList>
    </citation>
    <scope>NUCLEOTIDE SEQUENCE</scope>
</reference>
<sequence length="95" mass="10954">MKLPNESYLPSHILRSDRPAVTLNLLVEKTTDSQQPRNDSNENLVSVYFLKQIGCRMLDIQSIIENDSRMSSHNISALNHESMQMLIENLARERN</sequence>